<feature type="region of interest" description="Disordered" evidence="1">
    <location>
        <begin position="89"/>
        <end position="126"/>
    </location>
</feature>
<dbReference type="EMBL" id="MKGL01000013">
    <property type="protein sequence ID" value="RNF11753.1"/>
    <property type="molecule type" value="Genomic_DNA"/>
</dbReference>
<protein>
    <submittedName>
        <fullName evidence="2">Uncharacterized protein</fullName>
    </submittedName>
</protein>
<evidence type="ECO:0000256" key="1">
    <source>
        <dbReference type="SAM" id="MobiDB-lite"/>
    </source>
</evidence>
<proteinExistence type="predicted"/>
<organism evidence="2 3">
    <name type="scientific">Trypanosoma rangeli</name>
    <dbReference type="NCBI Taxonomy" id="5698"/>
    <lineage>
        <taxon>Eukaryota</taxon>
        <taxon>Discoba</taxon>
        <taxon>Euglenozoa</taxon>
        <taxon>Kinetoplastea</taxon>
        <taxon>Metakinetoplastina</taxon>
        <taxon>Trypanosomatida</taxon>
        <taxon>Trypanosomatidae</taxon>
        <taxon>Trypanosoma</taxon>
        <taxon>Herpetosoma</taxon>
    </lineage>
</organism>
<dbReference type="AlphaFoldDB" id="A0A422P1Z0"/>
<dbReference type="OrthoDB" id="272692at2759"/>
<dbReference type="GeneID" id="40324669"/>
<comment type="caution">
    <text evidence="2">The sequence shown here is derived from an EMBL/GenBank/DDBJ whole genome shotgun (WGS) entry which is preliminary data.</text>
</comment>
<sequence>MPSPTTKKSFAEREEAAEAKAEPAPTITSAVPYTAEEEACLREHLTASLLEQQERQSRDGDAAWTKTTLPLLVSMVAKVLQLAADNYNEESGTAGGAPATPATDTTTTKNQLPRGSGPTSLPAKPPSKMECFLEENTYLLEQLRLQQWAFFTLPRLWEILADPFMYNSDATGKLRSAKLQAAVRRCVLSSAPLFTAPSSLISMNEVSTG</sequence>
<dbReference type="Proteomes" id="UP000283634">
    <property type="component" value="Unassembled WGS sequence"/>
</dbReference>
<feature type="region of interest" description="Disordered" evidence="1">
    <location>
        <begin position="1"/>
        <end position="32"/>
    </location>
</feature>
<dbReference type="OMA" id="PRLWEIL"/>
<evidence type="ECO:0000313" key="2">
    <source>
        <dbReference type="EMBL" id="RNF11753.1"/>
    </source>
</evidence>
<reference evidence="2 3" key="1">
    <citation type="journal article" date="2018" name="BMC Genomics">
        <title>Genomic comparison of Trypanosoma conorhini and Trypanosoma rangeli to Trypanosoma cruzi strains of high and low virulence.</title>
        <authorList>
            <person name="Bradwell K.R."/>
            <person name="Koparde V.N."/>
            <person name="Matveyev A.V."/>
            <person name="Serrano M.G."/>
            <person name="Alves J.M."/>
            <person name="Parikh H."/>
            <person name="Huang B."/>
            <person name="Lee V."/>
            <person name="Espinosa-Alvarez O."/>
            <person name="Ortiz P.A."/>
            <person name="Costa-Martins A.G."/>
            <person name="Teixeira M.M."/>
            <person name="Buck G.A."/>
        </authorList>
    </citation>
    <scope>NUCLEOTIDE SEQUENCE [LARGE SCALE GENOMIC DNA]</scope>
    <source>
        <strain evidence="2 3">AM80</strain>
    </source>
</reference>
<name>A0A422P1Z0_TRYRA</name>
<feature type="compositionally biased region" description="Basic and acidic residues" evidence="1">
    <location>
        <begin position="9"/>
        <end position="21"/>
    </location>
</feature>
<keyword evidence="3" id="KW-1185">Reference proteome</keyword>
<accession>A0A422P1Z0</accession>
<evidence type="ECO:0000313" key="3">
    <source>
        <dbReference type="Proteomes" id="UP000283634"/>
    </source>
</evidence>
<feature type="compositionally biased region" description="Low complexity" evidence="1">
    <location>
        <begin position="96"/>
        <end position="108"/>
    </location>
</feature>
<dbReference type="RefSeq" id="XP_029242360.1">
    <property type="nucleotide sequence ID" value="XM_029377805.1"/>
</dbReference>
<gene>
    <name evidence="2" type="ORF">TraAM80_00736</name>
</gene>
<feature type="compositionally biased region" description="Polar residues" evidence="1">
    <location>
        <begin position="109"/>
        <end position="119"/>
    </location>
</feature>